<accession>A0A7M7Q5R3</accession>
<feature type="compositionally biased region" description="Low complexity" evidence="1">
    <location>
        <begin position="251"/>
        <end position="260"/>
    </location>
</feature>
<organism evidence="2 3">
    <name type="scientific">Nasonia vitripennis</name>
    <name type="common">Parasitic wasp</name>
    <dbReference type="NCBI Taxonomy" id="7425"/>
    <lineage>
        <taxon>Eukaryota</taxon>
        <taxon>Metazoa</taxon>
        <taxon>Ecdysozoa</taxon>
        <taxon>Arthropoda</taxon>
        <taxon>Hexapoda</taxon>
        <taxon>Insecta</taxon>
        <taxon>Pterygota</taxon>
        <taxon>Neoptera</taxon>
        <taxon>Endopterygota</taxon>
        <taxon>Hymenoptera</taxon>
        <taxon>Apocrita</taxon>
        <taxon>Proctotrupomorpha</taxon>
        <taxon>Chalcidoidea</taxon>
        <taxon>Pteromalidae</taxon>
        <taxon>Pteromalinae</taxon>
        <taxon>Nasonia</taxon>
    </lineage>
</organism>
<evidence type="ECO:0000313" key="2">
    <source>
        <dbReference type="EnsemblMetazoa" id="XP_031782074"/>
    </source>
</evidence>
<name>A0A7M7Q5R3_NASVI</name>
<protein>
    <submittedName>
        <fullName evidence="2">Uncharacterized protein</fullName>
    </submittedName>
</protein>
<dbReference type="OrthoDB" id="6750008at2759"/>
<keyword evidence="3" id="KW-1185">Reference proteome</keyword>
<dbReference type="EnsemblMetazoa" id="XM_031926214">
    <property type="protein sequence ID" value="XP_031782074"/>
    <property type="gene ID" value="LOC100679428"/>
</dbReference>
<evidence type="ECO:0000313" key="3">
    <source>
        <dbReference type="Proteomes" id="UP000002358"/>
    </source>
</evidence>
<feature type="region of interest" description="Disordered" evidence="1">
    <location>
        <begin position="241"/>
        <end position="287"/>
    </location>
</feature>
<evidence type="ECO:0000256" key="1">
    <source>
        <dbReference type="SAM" id="MobiDB-lite"/>
    </source>
</evidence>
<proteinExistence type="predicted"/>
<dbReference type="AlphaFoldDB" id="A0A7M7Q5R3"/>
<sequence>MAFPSQTSLVTCGLNFPSKMKNFVVLAFVASCLVVSGQSFALKESGTSPLTTIIETKKELISDAKGVIGDLKQSVVLKKQAAANSIKAAIKAKVGMVTSLKDAKIALLKGAASAKMARLAAIRTAKEAFFRNFMESKKAHLSNAYAVVSDKTQRLLKYKMPIKEKATALLSSAVSKVQNEIAKKKEFIHSLKAPATITNNVIVAPVLQQQPYKLHTYVSDEAPIVGKVYVHEIPLRAVEKEEPPKAVQSVATATSSTYTYGTPAQSYGPPADSYGPPADSYGPPDSA</sequence>
<dbReference type="GeneID" id="100679428"/>
<dbReference type="KEGG" id="nvi:100679428"/>
<reference evidence="2" key="1">
    <citation type="submission" date="2021-01" db="UniProtKB">
        <authorList>
            <consortium name="EnsemblMetazoa"/>
        </authorList>
    </citation>
    <scope>IDENTIFICATION</scope>
</reference>
<dbReference type="InParanoid" id="A0A7M7Q5R3"/>
<dbReference type="Proteomes" id="UP000002358">
    <property type="component" value="Chromosome 3"/>
</dbReference>
<dbReference type="RefSeq" id="XP_031782074.1">
    <property type="nucleotide sequence ID" value="XM_031926214.2"/>
</dbReference>